<evidence type="ECO:0000256" key="5">
    <source>
        <dbReference type="ARBA" id="ARBA00022989"/>
    </source>
</evidence>
<organism evidence="8 9">
    <name type="scientific">Muricoccus vinaceus</name>
    <dbReference type="NCBI Taxonomy" id="424704"/>
    <lineage>
        <taxon>Bacteria</taxon>
        <taxon>Pseudomonadati</taxon>
        <taxon>Pseudomonadota</taxon>
        <taxon>Alphaproteobacteria</taxon>
        <taxon>Acetobacterales</taxon>
        <taxon>Roseomonadaceae</taxon>
        <taxon>Muricoccus</taxon>
    </lineage>
</organism>
<comment type="similarity">
    <text evidence="2">Belongs to the UPF0702 family.</text>
</comment>
<accession>A0ABV6IX85</accession>
<keyword evidence="4" id="KW-0812">Transmembrane</keyword>
<comment type="caution">
    <text evidence="8">The sequence shown here is derived from an EMBL/GenBank/DDBJ whole genome shotgun (WGS) entry which is preliminary data.</text>
</comment>
<keyword evidence="9" id="KW-1185">Reference proteome</keyword>
<keyword evidence="5" id="KW-1133">Transmembrane helix</keyword>
<reference evidence="8 9" key="1">
    <citation type="submission" date="2024-09" db="EMBL/GenBank/DDBJ databases">
        <authorList>
            <person name="Sun Q."/>
            <person name="Mori K."/>
        </authorList>
    </citation>
    <scope>NUCLEOTIDE SEQUENCE [LARGE SCALE GENOMIC DNA]</scope>
    <source>
        <strain evidence="8 9">CCM 7468</strain>
    </source>
</reference>
<dbReference type="Gene3D" id="3.30.240.20">
    <property type="entry name" value="bsu07140 like domains"/>
    <property type="match status" value="1"/>
</dbReference>
<dbReference type="RefSeq" id="WP_377054329.1">
    <property type="nucleotide sequence ID" value="NZ_JBHLVZ010000081.1"/>
</dbReference>
<evidence type="ECO:0000256" key="2">
    <source>
        <dbReference type="ARBA" id="ARBA00006448"/>
    </source>
</evidence>
<evidence type="ECO:0000313" key="8">
    <source>
        <dbReference type="EMBL" id="MFC0388172.1"/>
    </source>
</evidence>
<dbReference type="PANTHER" id="PTHR34582:SF6">
    <property type="entry name" value="UPF0702 TRANSMEMBRANE PROTEIN YCAP"/>
    <property type="match status" value="1"/>
</dbReference>
<evidence type="ECO:0000313" key="9">
    <source>
        <dbReference type="Proteomes" id="UP001589789"/>
    </source>
</evidence>
<evidence type="ECO:0000259" key="7">
    <source>
        <dbReference type="Pfam" id="PF04239"/>
    </source>
</evidence>
<sequence length="163" mass="17559">MSITALIGLTGHVTWWQECVRALVIFAYGLALVRIAGRRVFGKWSALDIIVSVIVGSNLSRALTGSAPLDGTLAATTLLMALHWVLAHAAARATWFSALVEGKPVQLAQDGETKRGALLRDSISQSDLEEALRQSGVEHIAETRLIVLEPSGKITVLKGQHER</sequence>
<evidence type="ECO:0000256" key="3">
    <source>
        <dbReference type="ARBA" id="ARBA00022475"/>
    </source>
</evidence>
<dbReference type="Pfam" id="PF04239">
    <property type="entry name" value="DUF421"/>
    <property type="match status" value="1"/>
</dbReference>
<keyword evidence="6" id="KW-0472">Membrane</keyword>
<gene>
    <name evidence="8" type="ORF">ACFFIC_21920</name>
</gene>
<dbReference type="Proteomes" id="UP001589789">
    <property type="component" value="Unassembled WGS sequence"/>
</dbReference>
<evidence type="ECO:0000256" key="6">
    <source>
        <dbReference type="ARBA" id="ARBA00023136"/>
    </source>
</evidence>
<dbReference type="InterPro" id="IPR023090">
    <property type="entry name" value="UPF0702_alpha/beta_dom_sf"/>
</dbReference>
<dbReference type="InterPro" id="IPR007353">
    <property type="entry name" value="DUF421"/>
</dbReference>
<protein>
    <submittedName>
        <fullName evidence="8">DUF421 domain-containing protein</fullName>
    </submittedName>
</protein>
<name>A0ABV6IX85_9PROT</name>
<comment type="subcellular location">
    <subcellularLocation>
        <location evidence="1">Cell membrane</location>
        <topology evidence="1">Multi-pass membrane protein</topology>
    </subcellularLocation>
</comment>
<proteinExistence type="inferred from homology"/>
<keyword evidence="3" id="KW-1003">Cell membrane</keyword>
<dbReference type="PANTHER" id="PTHR34582">
    <property type="entry name" value="UPF0702 TRANSMEMBRANE PROTEIN YCAP"/>
    <property type="match status" value="1"/>
</dbReference>
<evidence type="ECO:0000256" key="1">
    <source>
        <dbReference type="ARBA" id="ARBA00004651"/>
    </source>
</evidence>
<feature type="domain" description="YetF C-terminal" evidence="7">
    <location>
        <begin position="94"/>
        <end position="160"/>
    </location>
</feature>
<evidence type="ECO:0000256" key="4">
    <source>
        <dbReference type="ARBA" id="ARBA00022692"/>
    </source>
</evidence>
<dbReference type="EMBL" id="JBHLVZ010000081">
    <property type="protein sequence ID" value="MFC0388172.1"/>
    <property type="molecule type" value="Genomic_DNA"/>
</dbReference>